<dbReference type="Proteomes" id="UP000028703">
    <property type="component" value="Unassembled WGS sequence"/>
</dbReference>
<evidence type="ECO:0000313" key="3">
    <source>
        <dbReference type="Proteomes" id="UP000028703"/>
    </source>
</evidence>
<dbReference type="AlphaFoldDB" id="A0A085ZY81"/>
<dbReference type="InterPro" id="IPR023809">
    <property type="entry name" value="Thiopep_bacteriocin_synth_dom"/>
</dbReference>
<accession>A0A085ZY81</accession>
<dbReference type="STRING" id="421531.IX38_02535"/>
<dbReference type="RefSeq" id="WP_034701238.1">
    <property type="nucleotide sequence ID" value="NZ_JPRO01000001.1"/>
</dbReference>
<name>A0A085ZY81_9FLAO</name>
<feature type="domain" description="Thiopeptide-type bacteriocin biosynthesis" evidence="1">
    <location>
        <begin position="13"/>
        <end position="281"/>
    </location>
</feature>
<organism evidence="2 3">
    <name type="scientific">Chryseobacterium luteum</name>
    <dbReference type="NCBI Taxonomy" id="421531"/>
    <lineage>
        <taxon>Bacteria</taxon>
        <taxon>Pseudomonadati</taxon>
        <taxon>Bacteroidota</taxon>
        <taxon>Flavobacteriia</taxon>
        <taxon>Flavobacteriales</taxon>
        <taxon>Weeksellaceae</taxon>
        <taxon>Chryseobacterium group</taxon>
        <taxon>Chryseobacterium</taxon>
    </lineage>
</organism>
<sequence>MIKKRIFPPGSEWVYFKIYLGYKSADTILTDKIYPLIKKLEKEEKIDRFFFLRYGDPHFHLRVRVRVKNIEDTGEIIAAFHSKLYRLCELNIIWKIQLDTYFRELERYHPALIETTEHLFSIESKNCVKILKKINSTHNEDFKWMIAFNLIDLYFDLFELDINRKLNLITDISNSFKSEFNFHDQNSKQFNTLYREKRALITDVIKTEHNEAGFKDLYTNLKTIKKELKPICQELLSQCKANKIHIQYYLASYIHMTLNRLLPSKNRIHELIIYDFLRRHYESEIAKVKNKA</sequence>
<dbReference type="EMBL" id="JPRO01000001">
    <property type="protein sequence ID" value="KFF09395.1"/>
    <property type="molecule type" value="Genomic_DNA"/>
</dbReference>
<protein>
    <recommendedName>
        <fullName evidence="1">Thiopeptide-type bacteriocin biosynthesis domain-containing protein</fullName>
    </recommendedName>
</protein>
<gene>
    <name evidence="2" type="ORF">IX38_02535</name>
</gene>
<dbReference type="eggNOG" id="COG0778">
    <property type="taxonomic scope" value="Bacteria"/>
</dbReference>
<dbReference type="Pfam" id="PF14028">
    <property type="entry name" value="Lant_dehydr_C"/>
    <property type="match status" value="1"/>
</dbReference>
<comment type="caution">
    <text evidence="2">The sequence shown here is derived from an EMBL/GenBank/DDBJ whole genome shotgun (WGS) entry which is preliminary data.</text>
</comment>
<evidence type="ECO:0000313" key="2">
    <source>
        <dbReference type="EMBL" id="KFF09395.1"/>
    </source>
</evidence>
<dbReference type="NCBIfam" id="TIGR03891">
    <property type="entry name" value="thiopep_ocin"/>
    <property type="match status" value="1"/>
</dbReference>
<proteinExistence type="predicted"/>
<evidence type="ECO:0000259" key="1">
    <source>
        <dbReference type="Pfam" id="PF14028"/>
    </source>
</evidence>
<reference evidence="2 3" key="1">
    <citation type="submission" date="2014-07" db="EMBL/GenBank/DDBJ databases">
        <title>Genome of Chryseobacterium luteum DSM 18605.</title>
        <authorList>
            <person name="Stropko S.J."/>
            <person name="Pipes S.E."/>
            <person name="Newman J.D."/>
        </authorList>
    </citation>
    <scope>NUCLEOTIDE SEQUENCE [LARGE SCALE GENOMIC DNA]</scope>
    <source>
        <strain evidence="2 3">DSM 18605</strain>
    </source>
</reference>
<dbReference type="OrthoDB" id="1273722at2"/>
<keyword evidence="3" id="KW-1185">Reference proteome</keyword>